<comment type="caution">
    <text evidence="2">The sequence shown here is derived from an EMBL/GenBank/DDBJ whole genome shotgun (WGS) entry which is preliminary data.</text>
</comment>
<dbReference type="RefSeq" id="WP_039364458.1">
    <property type="nucleotide sequence ID" value="NZ_JWTA01000001.1"/>
</dbReference>
<proteinExistence type="predicted"/>
<dbReference type="Proteomes" id="UP000031167">
    <property type="component" value="Unassembled WGS sequence"/>
</dbReference>
<keyword evidence="3" id="KW-1185">Reference proteome</keyword>
<sequence>MDIAVLISVLVLTIIIYAIVSNYFKTKIKSNKYRILVSIIISSFLGIVLYFISVTATIYFLFREKSRDFERKNWILSGEDMEKRLSRYEMIDDLIDERILDGKDSLQVKEIIGNPDLRNKENNSWEYDSGTGGGVGFVDHYLEVYFKNGKVFKVIHKRIQD</sequence>
<evidence type="ECO:0000256" key="1">
    <source>
        <dbReference type="SAM" id="Phobius"/>
    </source>
</evidence>
<name>A0A0B4EEY5_9FLAO</name>
<keyword evidence="1" id="KW-1133">Transmembrane helix</keyword>
<feature type="transmembrane region" description="Helical" evidence="1">
    <location>
        <begin position="36"/>
        <end position="62"/>
    </location>
</feature>
<keyword evidence="1" id="KW-0472">Membrane</keyword>
<feature type="transmembrane region" description="Helical" evidence="1">
    <location>
        <begin position="6"/>
        <end position="24"/>
    </location>
</feature>
<reference evidence="2 3" key="1">
    <citation type="submission" date="2014-12" db="EMBL/GenBank/DDBJ databases">
        <title>Genome sequencing of Chryseobacterium taiwanense TPW19.</title>
        <authorList>
            <person name="Tan P.W."/>
            <person name="Chan K.-G."/>
        </authorList>
    </citation>
    <scope>NUCLEOTIDE SEQUENCE [LARGE SCALE GENOMIC DNA]</scope>
    <source>
        <strain evidence="2 3">TPW19</strain>
    </source>
</reference>
<organism evidence="2 3">
    <name type="scientific">Chryseobacterium taiwanense</name>
    <dbReference type="NCBI Taxonomy" id="363331"/>
    <lineage>
        <taxon>Bacteria</taxon>
        <taxon>Pseudomonadati</taxon>
        <taxon>Bacteroidota</taxon>
        <taxon>Flavobacteriia</taxon>
        <taxon>Flavobacteriales</taxon>
        <taxon>Weeksellaceae</taxon>
        <taxon>Chryseobacterium group</taxon>
        <taxon>Chryseobacterium</taxon>
    </lineage>
</organism>
<dbReference type="EMBL" id="JWTA01000001">
    <property type="protein sequence ID" value="KIC65203.1"/>
    <property type="molecule type" value="Genomic_DNA"/>
</dbReference>
<protein>
    <submittedName>
        <fullName evidence="2">Uncharacterized protein</fullName>
    </submittedName>
</protein>
<evidence type="ECO:0000313" key="3">
    <source>
        <dbReference type="Proteomes" id="UP000031167"/>
    </source>
</evidence>
<dbReference type="AlphaFoldDB" id="A0A0B4EEY5"/>
<accession>A0A0B4EEY5</accession>
<dbReference type="OrthoDB" id="1264311at2"/>
<evidence type="ECO:0000313" key="2">
    <source>
        <dbReference type="EMBL" id="KIC65203.1"/>
    </source>
</evidence>
<gene>
    <name evidence="2" type="ORF">RM51_01770</name>
</gene>
<dbReference type="STRING" id="363331.RM51_01770"/>
<keyword evidence="1" id="KW-0812">Transmembrane</keyword>